<dbReference type="GO" id="GO:0070212">
    <property type="term" value="P:protein poly-ADP-ribosylation"/>
    <property type="evidence" value="ECO:0007669"/>
    <property type="project" value="TreeGrafter"/>
</dbReference>
<dbReference type="GO" id="GO:0003950">
    <property type="term" value="F:NAD+ poly-ADP-ribosyltransferase activity"/>
    <property type="evidence" value="ECO:0007669"/>
    <property type="project" value="UniProtKB-UniRule"/>
</dbReference>
<keyword evidence="5" id="KW-0479">Metal-binding</keyword>
<dbReference type="Pfam" id="PF02877">
    <property type="entry name" value="PARP_reg"/>
    <property type="match status" value="1"/>
</dbReference>
<dbReference type="FunFam" id="3.90.228.10:FF:000002">
    <property type="entry name" value="Poly [ADP-ribose] polymerase"/>
    <property type="match status" value="1"/>
</dbReference>
<dbReference type="InterPro" id="IPR038650">
    <property type="entry name" value="PADR1_C_dom_sf"/>
</dbReference>
<evidence type="ECO:0000259" key="15">
    <source>
        <dbReference type="PROSITE" id="PS51060"/>
    </source>
</evidence>
<dbReference type="PROSITE" id="PS50064">
    <property type="entry name" value="ZF_PARP_2"/>
    <property type="match status" value="1"/>
</dbReference>
<feature type="domain" description="PARP catalytic" evidence="14">
    <location>
        <begin position="469"/>
        <end position="690"/>
    </location>
</feature>
<evidence type="ECO:0000313" key="17">
    <source>
        <dbReference type="WBParaSite" id="jg23344"/>
    </source>
</evidence>
<organism evidence="16 17">
    <name type="scientific">Ditylenchus dipsaci</name>
    <dbReference type="NCBI Taxonomy" id="166011"/>
    <lineage>
        <taxon>Eukaryota</taxon>
        <taxon>Metazoa</taxon>
        <taxon>Ecdysozoa</taxon>
        <taxon>Nematoda</taxon>
        <taxon>Chromadorea</taxon>
        <taxon>Rhabditida</taxon>
        <taxon>Tylenchina</taxon>
        <taxon>Tylenchomorpha</taxon>
        <taxon>Sphaerularioidea</taxon>
        <taxon>Anguinidae</taxon>
        <taxon>Anguininae</taxon>
        <taxon>Ditylenchus</taxon>
    </lineage>
</organism>
<dbReference type="InterPro" id="IPR012982">
    <property type="entry name" value="PARP1-like_PADR1_Zn_ribbon"/>
</dbReference>
<evidence type="ECO:0000256" key="7">
    <source>
        <dbReference type="ARBA" id="ARBA00022833"/>
    </source>
</evidence>
<dbReference type="Gene3D" id="2.20.25.630">
    <property type="match status" value="1"/>
</dbReference>
<dbReference type="GO" id="GO:0003677">
    <property type="term" value="F:DNA binding"/>
    <property type="evidence" value="ECO:0007669"/>
    <property type="project" value="InterPro"/>
</dbReference>
<comment type="subcellular location">
    <subcellularLocation>
        <location evidence="1">Nucleus</location>
    </subcellularLocation>
</comment>
<evidence type="ECO:0000256" key="3">
    <source>
        <dbReference type="ARBA" id="ARBA00022679"/>
    </source>
</evidence>
<keyword evidence="4" id="KW-0548">Nucleotidyltransferase</keyword>
<dbReference type="SUPFAM" id="SSF56399">
    <property type="entry name" value="ADP-ribosylation"/>
    <property type="match status" value="1"/>
</dbReference>
<dbReference type="Pfam" id="PF08063">
    <property type="entry name" value="Zn_ribbon_PADR1"/>
    <property type="match status" value="1"/>
</dbReference>
<name>A0A915DT11_9BILA</name>
<dbReference type="SUPFAM" id="SSF47587">
    <property type="entry name" value="Domain of poly(ADP-ribose) polymerase"/>
    <property type="match status" value="1"/>
</dbReference>
<keyword evidence="9" id="KW-0539">Nucleus</keyword>
<dbReference type="SUPFAM" id="SSF57716">
    <property type="entry name" value="Glucocorticoid receptor-like (DNA-binding domain)"/>
    <property type="match status" value="1"/>
</dbReference>
<dbReference type="InterPro" id="IPR036616">
    <property type="entry name" value="Poly(ADP-ribose)pol_reg_dom_sf"/>
</dbReference>
<protein>
    <recommendedName>
        <fullName evidence="12">Poly [ADP-ribose] polymerase</fullName>
        <shortName evidence="12">PARP</shortName>
        <ecNumber evidence="12">2.4.2.-</ecNumber>
    </recommendedName>
</protein>
<dbReference type="Proteomes" id="UP000887574">
    <property type="component" value="Unplaced"/>
</dbReference>
<dbReference type="InterPro" id="IPR001510">
    <property type="entry name" value="Znf_PARP"/>
</dbReference>
<dbReference type="EC" id="2.4.2.-" evidence="12"/>
<evidence type="ECO:0000259" key="13">
    <source>
        <dbReference type="PROSITE" id="PS50064"/>
    </source>
</evidence>
<dbReference type="InterPro" id="IPR036930">
    <property type="entry name" value="WGR_dom_sf"/>
</dbReference>
<dbReference type="SUPFAM" id="SSF142921">
    <property type="entry name" value="WGR domain-like"/>
    <property type="match status" value="1"/>
</dbReference>
<dbReference type="Gene3D" id="3.90.228.10">
    <property type="match status" value="1"/>
</dbReference>
<sequence>MEWLKWEDQELIRQRILELKDLPDDFGTPKSAVPKIEHAKSSAGKCFKCKEKIEKGQIRETNDFTKDASSIVGFELLDESEKNELKELFQLHRQRRNEKLMRMRMSGNNLRSRPTFCGMLVSSYRKNCQKLNGRTSGSQWTYQVKKGGIDAVLDQVWTGKLLFNSAMHAYKCKGHATEYAPCPYSTKNPARTSFKIPSDIFENHKFLSKLKKPLLTNRVYPELAEKEKVINPIEQSTSFAKYNPAAKKRKLLESGAKKLLVKNGCVVDEKCDVAEETHVYIDPVDKLPWQATLGASDFQSNKTLFISYSSLKLMMPTHITCFVHGEGSGLLLVALRRKTLDKTRNEWADRHNFKKSPYGMNIIELDFDAKEDIAINNLNEFEIDMKKMPLGKLKRCLQKSPPTQTDFLDATNRFYTLIPHNTGLSNPPLLNSRELIKTKSEILDNLLEMEVAFKIIKSETEDTSIVGKDLFDVHFEKLNCKMEVVDKQSEEFALVKKYAENTHGATHDSYKLDIVDVIKLDRADEAKKFRGDIGNTYLLWHGSRTSNYVGILKQGLRIAPPEAPVTGYMFGKGIYTADMVSKSANYCHAIDTDGLLVLCEVALGDIQEEKKAKNIRRLKGGKNSVKGLGGTVPDPEEFVVKDGVTIPCGKPIASDQKGLELLYNEFIVYNEEQVRMKYLVRAKFIQNVDF</sequence>
<evidence type="ECO:0000256" key="1">
    <source>
        <dbReference type="ARBA" id="ARBA00004123"/>
    </source>
</evidence>
<feature type="domain" description="PARP-type" evidence="13">
    <location>
        <begin position="34"/>
        <end position="59"/>
    </location>
</feature>
<keyword evidence="6" id="KW-0013">ADP-ribosylation</keyword>
<dbReference type="GO" id="GO:1990404">
    <property type="term" value="F:NAD+-protein mono-ADP-ribosyltransferase activity"/>
    <property type="evidence" value="ECO:0007669"/>
    <property type="project" value="TreeGrafter"/>
</dbReference>
<evidence type="ECO:0000256" key="12">
    <source>
        <dbReference type="RuleBase" id="RU362114"/>
    </source>
</evidence>
<keyword evidence="3 12" id="KW-0808">Transferase</keyword>
<evidence type="ECO:0000256" key="8">
    <source>
        <dbReference type="ARBA" id="ARBA00023027"/>
    </source>
</evidence>
<reference evidence="17" key="1">
    <citation type="submission" date="2022-11" db="UniProtKB">
        <authorList>
            <consortium name="WormBaseParasite"/>
        </authorList>
    </citation>
    <scope>IDENTIFICATION</scope>
</reference>
<dbReference type="PROSITE" id="PS51059">
    <property type="entry name" value="PARP_CATALYTIC"/>
    <property type="match status" value="1"/>
</dbReference>
<evidence type="ECO:0000313" key="16">
    <source>
        <dbReference type="Proteomes" id="UP000887574"/>
    </source>
</evidence>
<dbReference type="GO" id="GO:0016779">
    <property type="term" value="F:nucleotidyltransferase activity"/>
    <property type="evidence" value="ECO:0007669"/>
    <property type="project" value="UniProtKB-KW"/>
</dbReference>
<keyword evidence="8 12" id="KW-0520">NAD</keyword>
<dbReference type="PANTHER" id="PTHR10459:SF60">
    <property type="entry name" value="POLY [ADP-RIBOSE] POLYMERASE 2"/>
    <property type="match status" value="1"/>
</dbReference>
<dbReference type="PROSITE" id="PS52007">
    <property type="entry name" value="PADR1"/>
    <property type="match status" value="1"/>
</dbReference>
<dbReference type="GO" id="GO:0006302">
    <property type="term" value="P:double-strand break repair"/>
    <property type="evidence" value="ECO:0007669"/>
    <property type="project" value="TreeGrafter"/>
</dbReference>
<dbReference type="GO" id="GO:0005730">
    <property type="term" value="C:nucleolus"/>
    <property type="evidence" value="ECO:0007669"/>
    <property type="project" value="TreeGrafter"/>
</dbReference>
<proteinExistence type="inferred from homology"/>
<comment type="similarity">
    <text evidence="10">Belongs to the ARTD/PARP family.</text>
</comment>
<dbReference type="PANTHER" id="PTHR10459">
    <property type="entry name" value="DNA LIGASE"/>
    <property type="match status" value="1"/>
</dbReference>
<feature type="domain" description="PARP alpha-helical" evidence="15">
    <location>
        <begin position="338"/>
        <end position="457"/>
    </location>
</feature>
<dbReference type="Gene3D" id="1.20.142.10">
    <property type="entry name" value="Poly(ADP-ribose) polymerase, regulatory domain"/>
    <property type="match status" value="1"/>
</dbReference>
<evidence type="ECO:0000256" key="5">
    <source>
        <dbReference type="ARBA" id="ARBA00022723"/>
    </source>
</evidence>
<dbReference type="CDD" id="cd01437">
    <property type="entry name" value="parp_like"/>
    <property type="match status" value="1"/>
</dbReference>
<keyword evidence="2 12" id="KW-0328">Glycosyltransferase</keyword>
<dbReference type="InterPro" id="IPR012317">
    <property type="entry name" value="Poly(ADP-ribose)pol_cat_dom"/>
</dbReference>
<dbReference type="GO" id="GO:0008270">
    <property type="term" value="F:zinc ion binding"/>
    <property type="evidence" value="ECO:0007669"/>
    <property type="project" value="InterPro"/>
</dbReference>
<evidence type="ECO:0000259" key="14">
    <source>
        <dbReference type="PROSITE" id="PS51059"/>
    </source>
</evidence>
<dbReference type="InterPro" id="IPR050800">
    <property type="entry name" value="ARTD/PARP"/>
</dbReference>
<dbReference type="SMART" id="SM01335">
    <property type="entry name" value="PADR1"/>
    <property type="match status" value="1"/>
</dbReference>
<accession>A0A915DT11</accession>
<evidence type="ECO:0000256" key="10">
    <source>
        <dbReference type="ARBA" id="ARBA00024347"/>
    </source>
</evidence>
<keyword evidence="16" id="KW-1185">Reference proteome</keyword>
<dbReference type="SMART" id="SM01336">
    <property type="entry name" value="zf-PARP"/>
    <property type="match status" value="1"/>
</dbReference>
<evidence type="ECO:0000256" key="2">
    <source>
        <dbReference type="ARBA" id="ARBA00022676"/>
    </source>
</evidence>
<evidence type="ECO:0000256" key="6">
    <source>
        <dbReference type="ARBA" id="ARBA00022765"/>
    </source>
</evidence>
<dbReference type="AlphaFoldDB" id="A0A915DT11"/>
<evidence type="ECO:0000256" key="11">
    <source>
        <dbReference type="ARBA" id="ARBA00033987"/>
    </source>
</evidence>
<evidence type="ECO:0000256" key="4">
    <source>
        <dbReference type="ARBA" id="ARBA00022695"/>
    </source>
</evidence>
<comment type="catalytic activity">
    <reaction evidence="11">
        <text>NAD(+) + (ADP-D-ribosyl)n-acceptor = nicotinamide + (ADP-D-ribosyl)n+1-acceptor + H(+).</text>
        <dbReference type="EC" id="2.4.2.30"/>
    </reaction>
</comment>
<dbReference type="WBParaSite" id="jg23344">
    <property type="protein sequence ID" value="jg23344"/>
    <property type="gene ID" value="jg23344"/>
</dbReference>
<evidence type="ECO:0000256" key="9">
    <source>
        <dbReference type="ARBA" id="ARBA00023242"/>
    </source>
</evidence>
<keyword evidence="7" id="KW-0862">Zinc</keyword>
<dbReference type="PROSITE" id="PS51060">
    <property type="entry name" value="PARP_ALPHA_HD"/>
    <property type="match status" value="1"/>
</dbReference>
<dbReference type="Pfam" id="PF00644">
    <property type="entry name" value="PARP"/>
    <property type="match status" value="1"/>
</dbReference>
<dbReference type="InterPro" id="IPR004102">
    <property type="entry name" value="Poly(ADP-ribose)pol_reg_dom"/>
</dbReference>